<evidence type="ECO:0000313" key="2">
    <source>
        <dbReference type="EMBL" id="PFH37533.1"/>
    </source>
</evidence>
<feature type="region of interest" description="Disordered" evidence="1">
    <location>
        <begin position="374"/>
        <end position="400"/>
    </location>
</feature>
<feature type="compositionally biased region" description="Basic and acidic residues" evidence="1">
    <location>
        <begin position="769"/>
        <end position="780"/>
    </location>
</feature>
<dbReference type="VEuPathDB" id="ToxoDB:BESB_039910"/>
<feature type="compositionally biased region" description="Basic and acidic residues" evidence="1">
    <location>
        <begin position="593"/>
        <end position="603"/>
    </location>
</feature>
<feature type="compositionally biased region" description="Low complexity" evidence="1">
    <location>
        <begin position="556"/>
        <end position="567"/>
    </location>
</feature>
<feature type="compositionally biased region" description="Basic and acidic residues" evidence="1">
    <location>
        <begin position="208"/>
        <end position="220"/>
    </location>
</feature>
<dbReference type="GeneID" id="40308972"/>
<organism evidence="2 3">
    <name type="scientific">Besnoitia besnoiti</name>
    <name type="common">Apicomplexan protozoan</name>
    <dbReference type="NCBI Taxonomy" id="94643"/>
    <lineage>
        <taxon>Eukaryota</taxon>
        <taxon>Sar</taxon>
        <taxon>Alveolata</taxon>
        <taxon>Apicomplexa</taxon>
        <taxon>Conoidasida</taxon>
        <taxon>Coccidia</taxon>
        <taxon>Eucoccidiorida</taxon>
        <taxon>Eimeriorina</taxon>
        <taxon>Sarcocystidae</taxon>
        <taxon>Besnoitia</taxon>
    </lineage>
</organism>
<feature type="compositionally biased region" description="Low complexity" evidence="1">
    <location>
        <begin position="276"/>
        <end position="285"/>
    </location>
</feature>
<feature type="compositionally biased region" description="Polar residues" evidence="1">
    <location>
        <begin position="1"/>
        <end position="19"/>
    </location>
</feature>
<feature type="region of interest" description="Disordered" evidence="1">
    <location>
        <begin position="36"/>
        <end position="93"/>
    </location>
</feature>
<accession>A0A2A9MNM1</accession>
<feature type="compositionally biased region" description="Polar residues" evidence="1">
    <location>
        <begin position="975"/>
        <end position="993"/>
    </location>
</feature>
<feature type="compositionally biased region" description="Polar residues" evidence="1">
    <location>
        <begin position="1001"/>
        <end position="1016"/>
    </location>
</feature>
<evidence type="ECO:0000256" key="1">
    <source>
        <dbReference type="SAM" id="MobiDB-lite"/>
    </source>
</evidence>
<gene>
    <name evidence="2" type="ORF">BESB_039910</name>
</gene>
<feature type="region of interest" description="Disordered" evidence="1">
    <location>
        <begin position="1622"/>
        <end position="1650"/>
    </location>
</feature>
<feature type="region of interest" description="Disordered" evidence="1">
    <location>
        <begin position="510"/>
        <end position="603"/>
    </location>
</feature>
<dbReference type="Proteomes" id="UP000224006">
    <property type="component" value="Chromosome II"/>
</dbReference>
<dbReference type="EMBL" id="NWUJ01000002">
    <property type="protein sequence ID" value="PFH37533.1"/>
    <property type="molecule type" value="Genomic_DNA"/>
</dbReference>
<feature type="region of interest" description="Disordered" evidence="1">
    <location>
        <begin position="666"/>
        <end position="702"/>
    </location>
</feature>
<feature type="compositionally biased region" description="Basic and acidic residues" evidence="1">
    <location>
        <begin position="510"/>
        <end position="523"/>
    </location>
</feature>
<proteinExistence type="predicted"/>
<feature type="region of interest" description="Disordered" evidence="1">
    <location>
        <begin position="1296"/>
        <end position="1323"/>
    </location>
</feature>
<feature type="compositionally biased region" description="Low complexity" evidence="1">
    <location>
        <begin position="669"/>
        <end position="685"/>
    </location>
</feature>
<feature type="region of interest" description="Disordered" evidence="1">
    <location>
        <begin position="1"/>
        <end position="23"/>
    </location>
</feature>
<sequence>MSQEICAASSATEQSANRSSDTRVCAVLTKSEFASPFGPLKERLRQARRTSSGSAPSEPLQHHPNSETSPSPPTASVRPSHRQRAARFCRPATGCEASSARQSVFEQGLQVQRLRQASIEVRGTPARIPKGQLDGAARPSTAATGIRRPAHSAANAAPTSRPGDFHEDSGEQSSNHASGGDQFIASSDAADGMRYFKRCSSVVRAPVSRETRNTVDDRRISLRASSHQARRRRERQRTTQTAELRQMRSHALRCQMQSSKASADATSLPAPPAANPPSSKSSGAALRVRGRLAPTAKNALDRPRSAVCCPRISAPPPTTTMLPRGGTSQEALDGESEGARSKKHGKKTLEASQPRNSSELLEAAVSACVTVTPAGHASQETTTLNSNKNSSHATREARPRLEVKRVDDATRKQPHAGLPITTRATAPEEMKAAACRVMARWLARIRRRMRLEFGKEFISFYHSRKLDLLRQRQQQLLLQEATVDPCQRLRQILNSYSKVVPPVSKPAEVHCDAEVPTRSDERTVTTSGGSSRPDETAPQTSRPLANVRGAARRDAAPASRRASSGASKESPLRAIIPPFQAIPTPECTSASRQEVRSRPGSSWRERLGTEATANDGVSHCAIAWGYTAANAEPTRQRRMRMQAALDLVSSSLVTVCGLDARLRVPQTRSAVSSSAGAPESPASVSTEKTRAGGVFPSSPPSKLDIEVSLATVGHGTVATREHADEPKAPTSRDPFSPNRSPGGHSTGDPFPLDEPAGSFGPSDPPVSDPSRDSSAERLPHSEAPTDCIKSQPVLTQKVCRSGRKPNETVATSSRDSAETAGHETSDDSTTHFASDSSAGAPCPRPVPTGDSESPLDAEGSTADEGGQKNLRHHQDTAVVAGAAGPWQTFVVHDESDVSCSPKETSGRLFQKSTLDNASPSEDTKQMFRMPPPACSFTSRQVDPENETGSSILSSSGAQSEHAVELAHLATQVETAGTSVPGTGSSGARSLSHQTSDDDFPLQQSLPVTSLPTVTTGHARNGRFTKMQDARVAGSGAAKDAQSVLCLAGTLQRDDEARFEPSLLPPQIRLPPFSSTRVPERSCEARDTLEVVARDRPVDATGHKPMTTFLAALEDKLFCTKALARPCSTDAPLLAGGLRSRCGSPLASGHREVALPDTKQPSTNACGEALKFSRYAASATCAADEDATTAATAPVAPPHLQEKGGDTEVSFVPEPFSRATSVSACRMEESSACSSQVLCSLSRLQNLGHVPVTTAAQADDVLRAITILRLYSAPKAIHAGTLQQTADGRRTASLEAGLENSSTGDASVQELASTTAKHPTPPPGPFMRGAPPPHASTAPPLQMMMQACTCQRHEPADLPLLVQTGADGRPDEPPTHDAFPAYVTQHGYANRPSLGGIRGAGTVTADRYCGSDLTQITCSEQATVPEPPAIRKLLVASTLQVFQGIADQRSKQVPLRAPAQTRRHSGWRICVPAPTDSGHFPGMEKVPPASRLPVLGGATANEGLSCDGYPTLFNPWVGNGPSVSCFDLIQKRQGAQVQGSEETPHDAGGRQRRFLHEAQFHSLREHALPPESCRFPFASRAEEPRLPGSRIPARATHPCLSREKSVIDLDGKHERLQNAISVSPTHEARGIPAGQQRSAVRKSSAGNPQRPKALISGRVAKGGVKAFAAQMQARAEYRRRRLELVKLR</sequence>
<dbReference type="KEGG" id="bbes:BESB_039910"/>
<feature type="region of interest" description="Disordered" evidence="1">
    <location>
        <begin position="716"/>
        <end position="873"/>
    </location>
</feature>
<feature type="region of interest" description="Disordered" evidence="1">
    <location>
        <begin position="122"/>
        <end position="184"/>
    </location>
</feature>
<feature type="compositionally biased region" description="Low complexity" evidence="1">
    <location>
        <begin position="949"/>
        <end position="959"/>
    </location>
</feature>
<keyword evidence="3" id="KW-1185">Reference proteome</keyword>
<dbReference type="RefSeq" id="XP_029221542.1">
    <property type="nucleotide sequence ID" value="XM_029362577.1"/>
</dbReference>
<feature type="region of interest" description="Disordered" evidence="1">
    <location>
        <begin position="208"/>
        <end position="356"/>
    </location>
</feature>
<comment type="caution">
    <text evidence="2">The sequence shown here is derived from an EMBL/GenBank/DDBJ whole genome shotgun (WGS) entry which is preliminary data.</text>
</comment>
<reference evidence="2 3" key="1">
    <citation type="submission" date="2017-09" db="EMBL/GenBank/DDBJ databases">
        <title>Genome sequencing of Besnoitia besnoiti strain Bb-Ger1.</title>
        <authorList>
            <person name="Schares G."/>
            <person name="Venepally P."/>
            <person name="Lorenzi H.A."/>
        </authorList>
    </citation>
    <scope>NUCLEOTIDE SEQUENCE [LARGE SCALE GENOMIC DNA]</scope>
    <source>
        <strain evidence="2 3">Bb-Ger1</strain>
    </source>
</reference>
<evidence type="ECO:0000313" key="3">
    <source>
        <dbReference type="Proteomes" id="UP000224006"/>
    </source>
</evidence>
<feature type="compositionally biased region" description="Polar residues" evidence="1">
    <location>
        <begin position="910"/>
        <end position="920"/>
    </location>
</feature>
<protein>
    <submittedName>
        <fullName evidence="2">Uncharacterized protein</fullName>
    </submittedName>
</protein>
<feature type="region of interest" description="Disordered" evidence="1">
    <location>
        <begin position="975"/>
        <end position="1016"/>
    </location>
</feature>
<feature type="compositionally biased region" description="Basic and acidic residues" evidence="1">
    <location>
        <begin position="815"/>
        <end position="829"/>
    </location>
</feature>
<feature type="region of interest" description="Disordered" evidence="1">
    <location>
        <begin position="894"/>
        <end position="959"/>
    </location>
</feature>
<feature type="compositionally biased region" description="Polar residues" evidence="1">
    <location>
        <begin position="255"/>
        <end position="265"/>
    </location>
</feature>
<feature type="compositionally biased region" description="Polar residues" evidence="1">
    <location>
        <begin position="1298"/>
        <end position="1316"/>
    </location>
</feature>
<feature type="compositionally biased region" description="Polar residues" evidence="1">
    <location>
        <begin position="378"/>
        <end position="392"/>
    </location>
</feature>
<name>A0A2A9MNM1_BESBE</name>